<dbReference type="GO" id="GO:0005576">
    <property type="term" value="C:extracellular region"/>
    <property type="evidence" value="ECO:0007669"/>
    <property type="project" value="UniProtKB-SubCell"/>
</dbReference>
<evidence type="ECO:0000256" key="2">
    <source>
        <dbReference type="ARBA" id="ARBA00010421"/>
    </source>
</evidence>
<evidence type="ECO:0000256" key="3">
    <source>
        <dbReference type="ARBA" id="ARBA00022525"/>
    </source>
</evidence>
<evidence type="ECO:0000256" key="5">
    <source>
        <dbReference type="SAM" id="Coils"/>
    </source>
</evidence>
<feature type="compositionally biased region" description="Acidic residues" evidence="6">
    <location>
        <begin position="1"/>
        <end position="15"/>
    </location>
</feature>
<dbReference type="SUPFAM" id="SSF50978">
    <property type="entry name" value="WD40 repeat-like"/>
    <property type="match status" value="3"/>
</dbReference>
<name>A0AAD5XXK4_9FUNG</name>
<keyword evidence="3" id="KW-0964">Secreted</keyword>
<dbReference type="InterPro" id="IPR036322">
    <property type="entry name" value="WD40_repeat_dom_sf"/>
</dbReference>
<dbReference type="InterPro" id="IPR010829">
    <property type="entry name" value="Cerato-platanin"/>
</dbReference>
<dbReference type="InterPro" id="IPR001680">
    <property type="entry name" value="WD40_rpt"/>
</dbReference>
<protein>
    <submittedName>
        <fullName evidence="7">Uncharacterized protein</fullName>
    </submittedName>
</protein>
<organism evidence="7 8">
    <name type="scientific">Clydaea vesicula</name>
    <dbReference type="NCBI Taxonomy" id="447962"/>
    <lineage>
        <taxon>Eukaryota</taxon>
        <taxon>Fungi</taxon>
        <taxon>Fungi incertae sedis</taxon>
        <taxon>Chytridiomycota</taxon>
        <taxon>Chytridiomycota incertae sedis</taxon>
        <taxon>Chytridiomycetes</taxon>
        <taxon>Lobulomycetales</taxon>
        <taxon>Lobulomycetaceae</taxon>
        <taxon>Clydaea</taxon>
    </lineage>
</organism>
<gene>
    <name evidence="7" type="ORF">HK099_008626</name>
</gene>
<feature type="compositionally biased region" description="Polar residues" evidence="6">
    <location>
        <begin position="22"/>
        <end position="32"/>
    </location>
</feature>
<dbReference type="CDD" id="cd22778">
    <property type="entry name" value="DPBB_CEPL-like"/>
    <property type="match status" value="1"/>
</dbReference>
<dbReference type="Pfam" id="PF00400">
    <property type="entry name" value="WD40"/>
    <property type="match status" value="2"/>
</dbReference>
<feature type="compositionally biased region" description="Low complexity" evidence="6">
    <location>
        <begin position="2009"/>
        <end position="2035"/>
    </location>
</feature>
<keyword evidence="8" id="KW-1185">Reference proteome</keyword>
<evidence type="ECO:0000313" key="8">
    <source>
        <dbReference type="Proteomes" id="UP001211065"/>
    </source>
</evidence>
<dbReference type="SMART" id="SM00320">
    <property type="entry name" value="WD40"/>
    <property type="match status" value="4"/>
</dbReference>
<evidence type="ECO:0000256" key="4">
    <source>
        <dbReference type="PROSITE-ProRule" id="PRU00221"/>
    </source>
</evidence>
<keyword evidence="5" id="KW-0175">Coiled coil</keyword>
<dbReference type="Gene3D" id="2.130.10.10">
    <property type="entry name" value="YVTN repeat-like/Quinoprotein amine dehydrogenase"/>
    <property type="match status" value="2"/>
</dbReference>
<dbReference type="PROSITE" id="PS50294">
    <property type="entry name" value="WD_REPEATS_REGION"/>
    <property type="match status" value="1"/>
</dbReference>
<feature type="coiled-coil region" evidence="5">
    <location>
        <begin position="1102"/>
        <end position="1139"/>
    </location>
</feature>
<feature type="compositionally biased region" description="Polar residues" evidence="6">
    <location>
        <begin position="1999"/>
        <end position="2008"/>
    </location>
</feature>
<dbReference type="InterPro" id="IPR015943">
    <property type="entry name" value="WD40/YVTN_repeat-like_dom_sf"/>
</dbReference>
<evidence type="ECO:0000256" key="1">
    <source>
        <dbReference type="ARBA" id="ARBA00004613"/>
    </source>
</evidence>
<dbReference type="Gene3D" id="2.40.40.10">
    <property type="entry name" value="RlpA-like domain"/>
    <property type="match status" value="1"/>
</dbReference>
<keyword evidence="4" id="KW-0853">WD repeat</keyword>
<dbReference type="Proteomes" id="UP001211065">
    <property type="component" value="Unassembled WGS sequence"/>
</dbReference>
<comment type="similarity">
    <text evidence="2">Belongs to the cerato-platanin family.</text>
</comment>
<dbReference type="EMBL" id="JADGJW010000097">
    <property type="protein sequence ID" value="KAJ3224303.1"/>
    <property type="molecule type" value="Genomic_DNA"/>
</dbReference>
<feature type="compositionally biased region" description="Basic and acidic residues" evidence="6">
    <location>
        <begin position="2046"/>
        <end position="2064"/>
    </location>
</feature>
<comment type="caution">
    <text evidence="7">The sequence shown here is derived from an EMBL/GenBank/DDBJ whole genome shotgun (WGS) entry which is preliminary data.</text>
</comment>
<evidence type="ECO:0000313" key="7">
    <source>
        <dbReference type="EMBL" id="KAJ3224303.1"/>
    </source>
</evidence>
<dbReference type="PANTHER" id="PTHR45532:SF1">
    <property type="entry name" value="WD REPEAT-CONTAINING PROTEIN 97"/>
    <property type="match status" value="1"/>
</dbReference>
<dbReference type="PROSITE" id="PS50082">
    <property type="entry name" value="WD_REPEATS_2"/>
    <property type="match status" value="1"/>
</dbReference>
<dbReference type="PANTHER" id="PTHR45532">
    <property type="entry name" value="WD REPEAT-CONTAINING PROTEIN 97"/>
    <property type="match status" value="1"/>
</dbReference>
<dbReference type="InterPro" id="IPR036908">
    <property type="entry name" value="RlpA-like_sf"/>
</dbReference>
<feature type="repeat" description="WD" evidence="4">
    <location>
        <begin position="686"/>
        <end position="721"/>
    </location>
</feature>
<accession>A0AAD5XXK4</accession>
<feature type="region of interest" description="Disordered" evidence="6">
    <location>
        <begin position="1999"/>
        <end position="2082"/>
    </location>
</feature>
<dbReference type="Pfam" id="PF07249">
    <property type="entry name" value="Cerato-platanin"/>
    <property type="match status" value="1"/>
</dbReference>
<proteinExistence type="inferred from homology"/>
<feature type="coiled-coil region" evidence="5">
    <location>
        <begin position="1525"/>
        <end position="1580"/>
    </location>
</feature>
<sequence>MAEVSDDEVEAEEEVGAGFPATLSNDNHESSQTSIYPQNFFKSNKEHLMKKRVKYLWSVVRNHFVKKIGKIDVLSALTAPYNLSIKHGFVLRHTMELKHPLKFVLHHQRMIVHAESGRVHLQNAEQEAEVCKDDTGKNNSLTTVIKQNAIWTFGIVDRIGVVNIWDLGTNGATTKPKQHHKLETELTQVVLLEKFGMYASCSNENWIKFLNSKFEFKSTTQTRHTVQMIKYNKFNSELIALGSHDISILTLTGQMQRGGIKINATIKLQIITNFPSDRWITNVAINKTGSMIYAAIEQSVLSFDGLTGEKLDILDCKTKRHISCLYYFESMNYIIVGCSDGKVKVFNSSKDLVQEFTSHSKTVTSIIGFQKANLFLSCSLDMTVRMYSLSSYKEIYCLNLKERPLGMNILDDRNFYIFNQKSVTIWNLNHINSVFLLTNSPVKRLNAFKSKNFNQKVLIRTDDGIIRLATPSTGKTLTTTLPLLETDIIVDLAFCAKINKLFLVLEKGELWTLSTKINPCQVIDIWHPRSFDREDCKCILIVEGTFTVPRNSTSNILDKDIVKGYCILLGATSNGQVIVYSHHGFVRYRSQIHSSPIIQMIANERQELLITSGTDKCIKISTISPIKSEIIELIIVIHANFIPRLLAVMDNHVMATGDDFVLRLYNFDLQKNKILESCEIIGHLRSDDHGESLTNISANPKLGLFVTASKDGFIKVWDTNNILIREIQFQEPIESMCINRHSDIIFGLQGRVDIIRSKFYLPPGYLEKLNKFVDDDAMLEDEAIPFQQFLDANQWMKRHKPKTKCKFMKDLDLSEPNLNKEVVEIVVEDILNKNETVNTDVGDASENEGNTEKMAEDIMMEKYTEADTETNLKEPIIQNNDLILFDDFEEGNLKDIEYEMDFKKFVKYNWRRELEEEELVLKSTLELISPHSPTDVKPVVTDPIFEKLELEKKLKTLAIQKKLDEDLMAISRMMAKYDSSSNLSEDNVPVEAEETVAEYTGNLEEVVNGPPSGASQVTEEESIRADVGNNPVKKRLRKPTDLMIAPDGFVPNSRVKGKVTKWESLHQNFATNTNKVMSQSYSLKKKEAKNVASVDNERNKKKDEYKLKLQNLLNNIKEEKEKEKRIEEQEHQLQQQKLLEEEKLSAERQINNVNKFIGQLMNNGKLDDKKLHEKNINAPKQVLTPPVQKFPRIIEMAQEIVWFPVDEIITEVEYEENSPYAGSKYLKLKVIPTADALLPFAMKVFSSTSTNINTKLDVLNYFSNVSDKYGYNDTQLIVNGIMEYLLLGLANSWEKQEIDIKDKVESRRQSLAVIQLSKQIQDEIKEEEAIKEVDELTDQLNESLLKPKSYETSSSSQIIKLDMIQFLRQNLKTYLISHSSDKDTIEALQNLTPFGNEIRKKSSGTKKNLATDAKTNQDANYAESFNTKIHVGDIIKNETFREGNFQPRRNISKVKPHKKFKDMVILSKKKLVEFHMEGDLDLDVSIPTTAESRERDSNRNAIEILKNPSSFDIACALNYYEQRQERRMKRELELKDLAIKRAKEEEEARNKEAEFLVKQNEKAQKKLEELKKLEEVKLLREMRKKKKVEPPKCKFWGEGKQKTKDQHWTTHKSDCHESREAIGNFLKHSHSHSHDNLGNFSCKYMERFTQNQMTKLPANAFPIELVHLDIFDCPTQNKKTIKTLNPVNPPTFGHEKSIKEPFIKSFIGDDKLNWLASELDGTLPKKELDYIRNVMELYDNISSKDYHGAKMLKREKCRVANKKSLTSEYQRINIPKHQQENKLKVFNSFPISHNAVPKVVTEKQNTQRDQKKFIQLKTLNISSVAKNEDFNEIDVENLTDTMQKFASETAYCTYHSYSPQTPISNVACSDGNNGLVAKLSLDLHGDISSLYPYVTAFSGTSWNSPKCGQCMKLTSTINTVYLTIIDACGALSNNKNHFDIAPPAFYELFGPEGVSNGNGNVIYEEVVSTFCHGNTQQYLMSDSFTSEVTLSQNDVKYSSTNSLQKNTNSSSNASISSSMKGSTNSLSSKISSSTSRLCEPTKATIRRVEATKEQFKKEQDDASKKKQQRNAMYKKPEAPEPQIPTSLYTYIRDSTIARTRQEIELTRRKSKEELLTALEAQNESVKRLNDPK</sequence>
<comment type="subcellular location">
    <subcellularLocation>
        <location evidence="1">Secreted</location>
    </subcellularLocation>
</comment>
<evidence type="ECO:0000256" key="6">
    <source>
        <dbReference type="SAM" id="MobiDB-lite"/>
    </source>
</evidence>
<dbReference type="SUPFAM" id="SSF50685">
    <property type="entry name" value="Barwin-like endoglucanases"/>
    <property type="match status" value="1"/>
</dbReference>
<reference evidence="7" key="1">
    <citation type="submission" date="2020-05" db="EMBL/GenBank/DDBJ databases">
        <title>Phylogenomic resolution of chytrid fungi.</title>
        <authorList>
            <person name="Stajich J.E."/>
            <person name="Amses K."/>
            <person name="Simmons R."/>
            <person name="Seto K."/>
            <person name="Myers J."/>
            <person name="Bonds A."/>
            <person name="Quandt C.A."/>
            <person name="Barry K."/>
            <person name="Liu P."/>
            <person name="Grigoriev I."/>
            <person name="Longcore J.E."/>
            <person name="James T.Y."/>
        </authorList>
    </citation>
    <scope>NUCLEOTIDE SEQUENCE</scope>
    <source>
        <strain evidence="7">JEL0476</strain>
    </source>
</reference>
<feature type="region of interest" description="Disordered" evidence="6">
    <location>
        <begin position="1"/>
        <end position="32"/>
    </location>
</feature>